<feature type="binding site" evidence="3">
    <location>
        <position position="243"/>
    </location>
    <ligand>
        <name>Mg(2+)</name>
        <dbReference type="ChEBI" id="CHEBI:18420"/>
        <label>1</label>
    </ligand>
</feature>
<evidence type="ECO:0000313" key="5">
    <source>
        <dbReference type="Proteomes" id="UP000050996"/>
    </source>
</evidence>
<dbReference type="PANTHER" id="PTHR16222">
    <property type="entry name" value="ADP-RIBOSYLGLYCOHYDROLASE"/>
    <property type="match status" value="1"/>
</dbReference>
<dbReference type="STRING" id="1637975.AN957_15570"/>
<feature type="binding site" evidence="3">
    <location>
        <position position="50"/>
    </location>
    <ligand>
        <name>Mg(2+)</name>
        <dbReference type="ChEBI" id="CHEBI:18420"/>
        <label>1</label>
    </ligand>
</feature>
<feature type="binding site" evidence="3">
    <location>
        <position position="240"/>
    </location>
    <ligand>
        <name>Mg(2+)</name>
        <dbReference type="ChEBI" id="CHEBI:18420"/>
        <label>1</label>
    </ligand>
</feature>
<comment type="caution">
    <text evidence="4">The sequence shown here is derived from an EMBL/GenBank/DDBJ whole genome shotgun (WGS) entry which is preliminary data.</text>
</comment>
<dbReference type="RefSeq" id="WP_053476375.1">
    <property type="nucleotide sequence ID" value="NZ_CP085712.1"/>
</dbReference>
<feature type="binding site" evidence="3">
    <location>
        <position position="49"/>
    </location>
    <ligand>
        <name>Mg(2+)</name>
        <dbReference type="ChEBI" id="CHEBI:18420"/>
        <label>1</label>
    </ligand>
</feature>
<evidence type="ECO:0000256" key="1">
    <source>
        <dbReference type="ARBA" id="ARBA00010702"/>
    </source>
</evidence>
<dbReference type="InterPro" id="IPR005502">
    <property type="entry name" value="Ribosyl_crysJ1"/>
</dbReference>
<dbReference type="AlphaFoldDB" id="A0A0Q3VIE2"/>
<feature type="binding site" evidence="3">
    <location>
        <position position="48"/>
    </location>
    <ligand>
        <name>Mg(2+)</name>
        <dbReference type="ChEBI" id="CHEBI:18420"/>
        <label>1</label>
    </ligand>
</feature>
<protein>
    <submittedName>
        <fullName evidence="4">ADP-ribosylglycohydrolase</fullName>
    </submittedName>
</protein>
<feature type="binding site" evidence="3">
    <location>
        <position position="242"/>
    </location>
    <ligand>
        <name>Mg(2+)</name>
        <dbReference type="ChEBI" id="CHEBI:18420"/>
        <label>1</label>
    </ligand>
</feature>
<evidence type="ECO:0000313" key="4">
    <source>
        <dbReference type="EMBL" id="KQL19843.1"/>
    </source>
</evidence>
<dbReference type="InterPro" id="IPR050792">
    <property type="entry name" value="ADP-ribosylglycohydrolase"/>
</dbReference>
<dbReference type="Gene3D" id="1.10.4080.10">
    <property type="entry name" value="ADP-ribosylation/Crystallin J1"/>
    <property type="match status" value="1"/>
</dbReference>
<proteinExistence type="inferred from homology"/>
<dbReference type="PATRIC" id="fig|1637975.4.peg.3015"/>
<evidence type="ECO:0000256" key="3">
    <source>
        <dbReference type="PIRSR" id="PIRSR605502-1"/>
    </source>
</evidence>
<name>A0A0Q3VIE2_9BACI</name>
<dbReference type="InterPro" id="IPR036705">
    <property type="entry name" value="Ribosyl_crysJ1_sf"/>
</dbReference>
<dbReference type="Proteomes" id="UP000050996">
    <property type="component" value="Unassembled WGS sequence"/>
</dbReference>
<gene>
    <name evidence="4" type="ORF">AN957_15570</name>
</gene>
<keyword evidence="3" id="KW-0460">Magnesium</keyword>
<dbReference type="Pfam" id="PF03747">
    <property type="entry name" value="ADP_ribosyl_GH"/>
    <property type="match status" value="1"/>
</dbReference>
<dbReference type="SUPFAM" id="SSF101478">
    <property type="entry name" value="ADP-ribosylglycohydrolase"/>
    <property type="match status" value="1"/>
</dbReference>
<reference evidence="4 5" key="1">
    <citation type="submission" date="2015-09" db="EMBL/GenBank/DDBJ databases">
        <title>Genome sequencing project for genomic taxonomy and phylogenomics of Bacillus-like bacteria.</title>
        <authorList>
            <person name="Liu B."/>
            <person name="Wang J."/>
            <person name="Zhu Y."/>
            <person name="Liu G."/>
            <person name="Chen Q."/>
            <person name="Chen Z."/>
            <person name="Lan J."/>
            <person name="Che J."/>
            <person name="Ge C."/>
            <person name="Shi H."/>
            <person name="Pan Z."/>
            <person name="Liu X."/>
        </authorList>
    </citation>
    <scope>NUCLEOTIDE SEQUENCE [LARGE SCALE GENOMIC DNA]</scope>
    <source>
        <strain evidence="4 5">FJAT-18043</strain>
    </source>
</reference>
<comment type="similarity">
    <text evidence="1">Belongs to the ADP-ribosylglycohydrolase family.</text>
</comment>
<dbReference type="GO" id="GO:0016787">
    <property type="term" value="F:hydrolase activity"/>
    <property type="evidence" value="ECO:0007669"/>
    <property type="project" value="UniProtKB-KW"/>
</dbReference>
<evidence type="ECO:0000256" key="2">
    <source>
        <dbReference type="ARBA" id="ARBA00022801"/>
    </source>
</evidence>
<keyword evidence="5" id="KW-1185">Reference proteome</keyword>
<dbReference type="PANTHER" id="PTHR16222:SF24">
    <property type="entry name" value="ADP-RIBOSYLHYDROLASE ARH3"/>
    <property type="match status" value="1"/>
</dbReference>
<keyword evidence="2 4" id="KW-0378">Hydrolase</keyword>
<comment type="cofactor">
    <cofactor evidence="3">
        <name>Mg(2+)</name>
        <dbReference type="ChEBI" id="CHEBI:18420"/>
    </cofactor>
    <text evidence="3">Binds 2 magnesium ions per subunit.</text>
</comment>
<accession>A0A0Q3VIE2</accession>
<dbReference type="GO" id="GO:0046872">
    <property type="term" value="F:metal ion binding"/>
    <property type="evidence" value="ECO:0007669"/>
    <property type="project" value="UniProtKB-KW"/>
</dbReference>
<sequence>MRMLKDAVYGFAVGDALGVPFEFQRRGSFQCTDMVGYGTWNQIAGTWSDDTSMLLATCDSLKVHGATIHLDDMMDKFARWYSKADYTAHCERFDIGNTTAAALEQYQLGSNPVKCGQTDIFSNGNGSLMRILPLTFIQCEESEIMNVSSLTHAHYLSKEACVIYVKIAKQLSQGEAIQSILSSGSWKEPFERMGKLSEFSVSEIKSSGYVIDTLEAALWCVCTTNNYKDCVLKAVNLGEDTDTVAAVAGGLAGIMYGYEQIPIDWVDKLANKALIDSCLF</sequence>
<organism evidence="4 5">
    <name type="scientific">Cytobacillus solani</name>
    <dbReference type="NCBI Taxonomy" id="1637975"/>
    <lineage>
        <taxon>Bacteria</taxon>
        <taxon>Bacillati</taxon>
        <taxon>Bacillota</taxon>
        <taxon>Bacilli</taxon>
        <taxon>Bacillales</taxon>
        <taxon>Bacillaceae</taxon>
        <taxon>Cytobacillus</taxon>
    </lineage>
</organism>
<dbReference type="EMBL" id="LJIX01000006">
    <property type="protein sequence ID" value="KQL19843.1"/>
    <property type="molecule type" value="Genomic_DNA"/>
</dbReference>
<keyword evidence="3" id="KW-0479">Metal-binding</keyword>